<protein>
    <submittedName>
        <fullName evidence="1">Uncharacterized protein</fullName>
    </submittedName>
</protein>
<name>A0A644T5T8_9ZZZZ</name>
<dbReference type="AlphaFoldDB" id="A0A644T5T8"/>
<dbReference type="EMBL" id="VSSQ01000016">
    <property type="protein sequence ID" value="MPL61877.1"/>
    <property type="molecule type" value="Genomic_DNA"/>
</dbReference>
<evidence type="ECO:0000313" key="1">
    <source>
        <dbReference type="EMBL" id="MPL61877.1"/>
    </source>
</evidence>
<organism evidence="1">
    <name type="scientific">bioreactor metagenome</name>
    <dbReference type="NCBI Taxonomy" id="1076179"/>
    <lineage>
        <taxon>unclassified sequences</taxon>
        <taxon>metagenomes</taxon>
        <taxon>ecological metagenomes</taxon>
    </lineage>
</organism>
<gene>
    <name evidence="1" type="ORF">SDC9_07466</name>
</gene>
<accession>A0A644T5T8</accession>
<proteinExistence type="predicted"/>
<comment type="caution">
    <text evidence="1">The sequence shown here is derived from an EMBL/GenBank/DDBJ whole genome shotgun (WGS) entry which is preliminary data.</text>
</comment>
<sequence>MSELDDIKVIVNVELKGLETDTIEVISDLFEQELAQPLTLSRNRELSEAKKNFRKSIKLMPDSLETIEDTITSINVQPVFDGNGECETCMIEEDVLEELKELESEVKTFPEYYYKTDIDLLGEKINIRKRIEKGSNIIIRDVSTENLAEQIVDLLNNGSIKVED</sequence>
<reference evidence="1" key="1">
    <citation type="submission" date="2019-08" db="EMBL/GenBank/DDBJ databases">
        <authorList>
            <person name="Kucharzyk K."/>
            <person name="Murdoch R.W."/>
            <person name="Higgins S."/>
            <person name="Loffler F."/>
        </authorList>
    </citation>
    <scope>NUCLEOTIDE SEQUENCE</scope>
</reference>